<sequence length="152" mass="16543">MTGSRDPEEVLASIRRLVAREVQNQQAREKAERPDRGDLPVVSQKASAAARRLVLGAGERVAANGTIAPAPGRSGAADWARIDAEAPAAPAAEDAEEARLRALIRDILREEVRTRMGPRINENIRRILREELQSLLSEARPAPDDAPSEGRD</sequence>
<gene>
    <name evidence="2" type="ORF">ICN82_12925</name>
</gene>
<keyword evidence="3" id="KW-1185">Reference proteome</keyword>
<reference evidence="2" key="1">
    <citation type="submission" date="2020-09" db="EMBL/GenBank/DDBJ databases">
        <title>A novel bacterium of genus Mangrovicoccus, isolated from South China Sea.</title>
        <authorList>
            <person name="Huang H."/>
            <person name="Mo K."/>
            <person name="Hu Y."/>
        </authorList>
    </citation>
    <scope>NUCLEOTIDE SEQUENCE</scope>
    <source>
        <strain evidence="2">HB182678</strain>
    </source>
</reference>
<evidence type="ECO:0000313" key="2">
    <source>
        <dbReference type="EMBL" id="MBE3639104.1"/>
    </source>
</evidence>
<proteinExistence type="predicted"/>
<evidence type="ECO:0000313" key="3">
    <source>
        <dbReference type="Proteomes" id="UP000609121"/>
    </source>
</evidence>
<dbReference type="Proteomes" id="UP000609121">
    <property type="component" value="Unassembled WGS sequence"/>
</dbReference>
<evidence type="ECO:0008006" key="4">
    <source>
        <dbReference type="Google" id="ProtNLM"/>
    </source>
</evidence>
<feature type="compositionally biased region" description="Basic and acidic residues" evidence="1">
    <location>
        <begin position="27"/>
        <end position="38"/>
    </location>
</feature>
<accession>A0A8J7CVT1</accession>
<feature type="region of interest" description="Disordered" evidence="1">
    <location>
        <begin position="24"/>
        <end position="43"/>
    </location>
</feature>
<dbReference type="RefSeq" id="WP_193183431.1">
    <property type="nucleotide sequence ID" value="NZ_JACVXA010000039.1"/>
</dbReference>
<comment type="caution">
    <text evidence="2">The sequence shown here is derived from an EMBL/GenBank/DDBJ whole genome shotgun (WGS) entry which is preliminary data.</text>
</comment>
<protein>
    <recommendedName>
        <fullName evidence="4">DUF2497 domain-containing protein</fullName>
    </recommendedName>
</protein>
<evidence type="ECO:0000256" key="1">
    <source>
        <dbReference type="SAM" id="MobiDB-lite"/>
    </source>
</evidence>
<name>A0A8J7CVT1_9RHOB</name>
<dbReference type="AlphaFoldDB" id="A0A8J7CVT1"/>
<dbReference type="EMBL" id="JACVXA010000039">
    <property type="protein sequence ID" value="MBE3639104.1"/>
    <property type="molecule type" value="Genomic_DNA"/>
</dbReference>
<organism evidence="2 3">
    <name type="scientific">Mangrovicoccus algicola</name>
    <dbReference type="NCBI Taxonomy" id="2771008"/>
    <lineage>
        <taxon>Bacteria</taxon>
        <taxon>Pseudomonadati</taxon>
        <taxon>Pseudomonadota</taxon>
        <taxon>Alphaproteobacteria</taxon>
        <taxon>Rhodobacterales</taxon>
        <taxon>Paracoccaceae</taxon>
        <taxon>Mangrovicoccus</taxon>
    </lineage>
</organism>